<proteinExistence type="predicted"/>
<evidence type="ECO:0000313" key="3">
    <source>
        <dbReference type="Proteomes" id="UP000275385"/>
    </source>
</evidence>
<dbReference type="AlphaFoldDB" id="A0A420Y089"/>
<feature type="compositionally biased region" description="Polar residues" evidence="1">
    <location>
        <begin position="1"/>
        <end position="23"/>
    </location>
</feature>
<protein>
    <submittedName>
        <fullName evidence="2">Uncharacterized protein</fullName>
    </submittedName>
</protein>
<evidence type="ECO:0000313" key="2">
    <source>
        <dbReference type="EMBL" id="RKU41343.1"/>
    </source>
</evidence>
<accession>A0A420Y089</accession>
<organism evidence="2 3">
    <name type="scientific">Coniochaeta pulveracea</name>
    <dbReference type="NCBI Taxonomy" id="177199"/>
    <lineage>
        <taxon>Eukaryota</taxon>
        <taxon>Fungi</taxon>
        <taxon>Dikarya</taxon>
        <taxon>Ascomycota</taxon>
        <taxon>Pezizomycotina</taxon>
        <taxon>Sordariomycetes</taxon>
        <taxon>Sordariomycetidae</taxon>
        <taxon>Coniochaetales</taxon>
        <taxon>Coniochaetaceae</taxon>
        <taxon>Coniochaeta</taxon>
    </lineage>
</organism>
<dbReference type="Proteomes" id="UP000275385">
    <property type="component" value="Unassembled WGS sequence"/>
</dbReference>
<sequence length="67" mass="6946">MAARTSSSCPSTSRAAPSTTADSLSPCASAVLPSKDAICSHHRNSELLSQFYSADALCTTTKSIPKK</sequence>
<dbReference type="EMBL" id="QVQW01000077">
    <property type="protein sequence ID" value="RKU41343.1"/>
    <property type="molecule type" value="Genomic_DNA"/>
</dbReference>
<feature type="region of interest" description="Disordered" evidence="1">
    <location>
        <begin position="1"/>
        <end position="24"/>
    </location>
</feature>
<name>A0A420Y089_9PEZI</name>
<reference evidence="2 3" key="1">
    <citation type="submission" date="2018-08" db="EMBL/GenBank/DDBJ databases">
        <title>Draft genome of the lignicolous fungus Coniochaeta pulveracea.</title>
        <authorList>
            <person name="Borstlap C.J."/>
            <person name="De Witt R.N."/>
            <person name="Botha A."/>
            <person name="Volschenk H."/>
        </authorList>
    </citation>
    <scope>NUCLEOTIDE SEQUENCE [LARGE SCALE GENOMIC DNA]</scope>
    <source>
        <strain evidence="2 3">CAB683</strain>
    </source>
</reference>
<evidence type="ECO:0000256" key="1">
    <source>
        <dbReference type="SAM" id="MobiDB-lite"/>
    </source>
</evidence>
<keyword evidence="3" id="KW-1185">Reference proteome</keyword>
<comment type="caution">
    <text evidence="2">The sequence shown here is derived from an EMBL/GenBank/DDBJ whole genome shotgun (WGS) entry which is preliminary data.</text>
</comment>
<gene>
    <name evidence="2" type="ORF">DL546_009929</name>
</gene>